<dbReference type="Pfam" id="PF05368">
    <property type="entry name" value="NmrA"/>
    <property type="match status" value="1"/>
</dbReference>
<dbReference type="InterPro" id="IPR050608">
    <property type="entry name" value="NmrA-type/Isoflavone_red_sf"/>
</dbReference>
<dbReference type="AlphaFoldDB" id="A0A843WWI0"/>
<dbReference type="OrthoDB" id="419598at2759"/>
<name>A0A843WWI0_COLES</name>
<proteinExistence type="inferred from homology"/>
<comment type="caution">
    <text evidence="4">The sequence shown here is derived from an EMBL/GenBank/DDBJ whole genome shotgun (WGS) entry which is preliminary data.</text>
</comment>
<evidence type="ECO:0000259" key="3">
    <source>
        <dbReference type="Pfam" id="PF05368"/>
    </source>
</evidence>
<comment type="similarity">
    <text evidence="1">Belongs to the NmrA-type oxidoreductase family. Isoflavone reductase subfamily.</text>
</comment>
<reference evidence="4" key="1">
    <citation type="submission" date="2017-07" db="EMBL/GenBank/DDBJ databases">
        <title>Taro Niue Genome Assembly and Annotation.</title>
        <authorList>
            <person name="Atibalentja N."/>
            <person name="Keating K."/>
            <person name="Fields C.J."/>
        </authorList>
    </citation>
    <scope>NUCLEOTIDE SEQUENCE</scope>
    <source>
        <strain evidence="4">Niue_2</strain>
        <tissue evidence="4">Leaf</tissue>
    </source>
</reference>
<feature type="non-terminal residue" evidence="4">
    <location>
        <position position="206"/>
    </location>
</feature>
<dbReference type="Proteomes" id="UP000652761">
    <property type="component" value="Unassembled WGS sequence"/>
</dbReference>
<feature type="region of interest" description="Disordered" evidence="2">
    <location>
        <begin position="1"/>
        <end position="23"/>
    </location>
</feature>
<gene>
    <name evidence="4" type="ORF">Taro_047836</name>
</gene>
<evidence type="ECO:0000313" key="5">
    <source>
        <dbReference type="Proteomes" id="UP000652761"/>
    </source>
</evidence>
<dbReference type="PANTHER" id="PTHR43349">
    <property type="entry name" value="PINORESINOL REDUCTASE-RELATED"/>
    <property type="match status" value="1"/>
</dbReference>
<keyword evidence="5" id="KW-1185">Reference proteome</keyword>
<feature type="domain" description="NmrA-like" evidence="3">
    <location>
        <begin position="31"/>
        <end position="181"/>
    </location>
</feature>
<evidence type="ECO:0000256" key="2">
    <source>
        <dbReference type="SAM" id="MobiDB-lite"/>
    </source>
</evidence>
<dbReference type="GO" id="GO:0010283">
    <property type="term" value="F:pinoresinol reductase activity"/>
    <property type="evidence" value="ECO:0007669"/>
    <property type="project" value="UniProtKB-ARBA"/>
</dbReference>
<accession>A0A843WWI0</accession>
<dbReference type="InterPro" id="IPR008030">
    <property type="entry name" value="NmrA-like"/>
</dbReference>
<dbReference type="Gene3D" id="3.40.50.720">
    <property type="entry name" value="NAD(P)-binding Rossmann-like Domain"/>
    <property type="match status" value="1"/>
</dbReference>
<dbReference type="EMBL" id="NMUH01006279">
    <property type="protein sequence ID" value="MQM14902.1"/>
    <property type="molecule type" value="Genomic_DNA"/>
</dbReference>
<protein>
    <recommendedName>
        <fullName evidence="3">NmrA-like domain-containing protein</fullName>
    </recommendedName>
</protein>
<dbReference type="InterPro" id="IPR036291">
    <property type="entry name" value="NAD(P)-bd_dom_sf"/>
</dbReference>
<evidence type="ECO:0000313" key="4">
    <source>
        <dbReference type="EMBL" id="MQM14902.1"/>
    </source>
</evidence>
<evidence type="ECO:0000256" key="1">
    <source>
        <dbReference type="ARBA" id="ARBA00005725"/>
    </source>
</evidence>
<dbReference type="PANTHER" id="PTHR43349:SF4">
    <property type="entry name" value="PINORESINOL REDUCTASE 1-RELATED"/>
    <property type="match status" value="1"/>
</dbReference>
<sequence length="206" mass="22896">LEPPQSPVSQEKPESGGRTRRPGGVRTWRWAIVKASLERGNPTYILHGSEIGLDIDKLQMLLSFKAQGARLVESSFSDHGSLVDAVKQGDVVICAMSGVHFRSHNRLLQLKLVDAIKEASNVTRFLLSEFGMDQTRMGDAMEPGRVSFDEKMTVRKAIKDAYVSANCFADYFVDSLCQMQRLVPPRDRVTLLGGGDIKGYPKSWLL</sequence>
<dbReference type="GO" id="GO:0044550">
    <property type="term" value="P:secondary metabolite biosynthetic process"/>
    <property type="evidence" value="ECO:0007669"/>
    <property type="project" value="UniProtKB-ARBA"/>
</dbReference>
<organism evidence="4 5">
    <name type="scientific">Colocasia esculenta</name>
    <name type="common">Wild taro</name>
    <name type="synonym">Arum esculentum</name>
    <dbReference type="NCBI Taxonomy" id="4460"/>
    <lineage>
        <taxon>Eukaryota</taxon>
        <taxon>Viridiplantae</taxon>
        <taxon>Streptophyta</taxon>
        <taxon>Embryophyta</taxon>
        <taxon>Tracheophyta</taxon>
        <taxon>Spermatophyta</taxon>
        <taxon>Magnoliopsida</taxon>
        <taxon>Liliopsida</taxon>
        <taxon>Araceae</taxon>
        <taxon>Aroideae</taxon>
        <taxon>Colocasieae</taxon>
        <taxon>Colocasia</taxon>
    </lineage>
</organism>
<dbReference type="SUPFAM" id="SSF51735">
    <property type="entry name" value="NAD(P)-binding Rossmann-fold domains"/>
    <property type="match status" value="1"/>
</dbReference>